<evidence type="ECO:0000256" key="3">
    <source>
        <dbReference type="ARBA" id="ARBA00022953"/>
    </source>
</evidence>
<feature type="domain" description="RdRp catalytic" evidence="4">
    <location>
        <begin position="212"/>
        <end position="340"/>
    </location>
</feature>
<dbReference type="GO" id="GO:0006351">
    <property type="term" value="P:DNA-templated transcription"/>
    <property type="evidence" value="ECO:0007669"/>
    <property type="project" value="InterPro"/>
</dbReference>
<keyword evidence="1" id="KW-0808">Transferase</keyword>
<keyword evidence="3" id="KW-0693">Viral RNA replication</keyword>
<organism evidence="5">
    <name type="scientific">Hubei diptera virus 19</name>
    <dbReference type="NCBI Taxonomy" id="1922880"/>
    <lineage>
        <taxon>Viruses</taxon>
        <taxon>Riboviria</taxon>
    </lineage>
</organism>
<sequence length="467" mass="53610">MSYIGKSRGFGQRHFTITESPYCPNLAIQKTEDLVRSPVTLDLIRRDVVSFKSPSPCRPENELFDAVVRDAYNAFHIPAVKPIHLNDLPLLNMDTDSSSPGLPWREMGYRTKKDVLNDKAAFQSVRRFWHRIKEGENINPPDCAAFLRAHLVERGEQKVRAVWGYPATISFQEACFAKPLIEGYKNQGPIAYGYETAKGGCRRITNKFCHFKEFISSDYKSFDKTIPSWLIRIAFDILCSNIDFRAYEAAGVPNSRKLHNAWLYIVDYFINTPIRLCNGERYRKRKGVASGSYFTQLVDSIVNWIVTTYAIRKQNITVHKLLVMGDDALAAVSQRIDLNAFMDAAAECGMIINVKKTQVSDCLPEMKFLGYKLNNGAPVKDPKELWAALRFPERPDRTFDDFVSRAYGLMYANFGNDIEFDNCCRYFLEMPYKLNISPSMKRFLKILGIDQLPAEPPSRFRLQLLRY</sequence>
<dbReference type="InterPro" id="IPR043128">
    <property type="entry name" value="Rev_trsase/Diguanyl_cyclase"/>
</dbReference>
<dbReference type="Gene3D" id="3.30.70.270">
    <property type="match status" value="1"/>
</dbReference>
<accession>A0A1L3KLP9</accession>
<name>A0A1L3KLP9_9VIRU</name>
<dbReference type="Pfam" id="PF00680">
    <property type="entry name" value="RdRP_1"/>
    <property type="match status" value="1"/>
</dbReference>
<evidence type="ECO:0000313" key="5">
    <source>
        <dbReference type="EMBL" id="APG78266.1"/>
    </source>
</evidence>
<evidence type="ECO:0000256" key="1">
    <source>
        <dbReference type="ARBA" id="ARBA00022679"/>
    </source>
</evidence>
<dbReference type="InterPro" id="IPR001205">
    <property type="entry name" value="RNA-dir_pol_C"/>
</dbReference>
<protein>
    <submittedName>
        <fullName evidence="5">RdRp</fullName>
    </submittedName>
</protein>
<dbReference type="SUPFAM" id="SSF56672">
    <property type="entry name" value="DNA/RNA polymerases"/>
    <property type="match status" value="1"/>
</dbReference>
<dbReference type="GO" id="GO:0003968">
    <property type="term" value="F:RNA-directed RNA polymerase activity"/>
    <property type="evidence" value="ECO:0007669"/>
    <property type="project" value="InterPro"/>
</dbReference>
<dbReference type="PROSITE" id="PS50507">
    <property type="entry name" value="RDRP_SSRNA_POS"/>
    <property type="match status" value="1"/>
</dbReference>
<dbReference type="EMBL" id="KX884153">
    <property type="protein sequence ID" value="APG78266.1"/>
    <property type="molecule type" value="Genomic_RNA"/>
</dbReference>
<dbReference type="GO" id="GO:0003723">
    <property type="term" value="F:RNA binding"/>
    <property type="evidence" value="ECO:0007669"/>
    <property type="project" value="InterPro"/>
</dbReference>
<reference evidence="5" key="1">
    <citation type="journal article" date="2016" name="Nature">
        <title>Redefining the invertebrate RNA virosphere.</title>
        <authorList>
            <person name="Shi M."/>
            <person name="Lin X.D."/>
            <person name="Tian J.H."/>
            <person name="Chen L.J."/>
            <person name="Chen X."/>
            <person name="Li C.X."/>
            <person name="Qin X.C."/>
            <person name="Li J."/>
            <person name="Cao J.P."/>
            <person name="Eden J.S."/>
            <person name="Buchmann J."/>
            <person name="Wang W."/>
            <person name="Xu J."/>
            <person name="Holmes E.C."/>
            <person name="Zhang Y.Z."/>
        </authorList>
    </citation>
    <scope>NUCLEOTIDE SEQUENCE</scope>
    <source>
        <strain evidence="5">SCM51314</strain>
    </source>
</reference>
<dbReference type="InterPro" id="IPR007094">
    <property type="entry name" value="RNA-dir_pol_PSvirus"/>
</dbReference>
<dbReference type="InterPro" id="IPR043502">
    <property type="entry name" value="DNA/RNA_pol_sf"/>
</dbReference>
<evidence type="ECO:0000259" key="4">
    <source>
        <dbReference type="PROSITE" id="PS50507"/>
    </source>
</evidence>
<dbReference type="GO" id="GO:0039694">
    <property type="term" value="P:viral RNA genome replication"/>
    <property type="evidence" value="ECO:0007669"/>
    <property type="project" value="InterPro"/>
</dbReference>
<proteinExistence type="predicted"/>
<evidence type="ECO:0000256" key="2">
    <source>
        <dbReference type="ARBA" id="ARBA00022695"/>
    </source>
</evidence>
<keyword evidence="2" id="KW-0548">Nucleotidyltransferase</keyword>